<evidence type="ECO:0000313" key="4">
    <source>
        <dbReference type="Proteomes" id="UP000663823"/>
    </source>
</evidence>
<dbReference type="PROSITE" id="PS51125">
    <property type="entry name" value="NHL"/>
    <property type="match status" value="1"/>
</dbReference>
<proteinExistence type="predicted"/>
<evidence type="ECO:0000256" key="1">
    <source>
        <dbReference type="ARBA" id="ARBA00022737"/>
    </source>
</evidence>
<gene>
    <name evidence="3" type="ORF">OTI717_LOCUS43331</name>
</gene>
<comment type="caution">
    <text evidence="3">The sequence shown here is derived from an EMBL/GenBank/DDBJ whole genome shotgun (WGS) entry which is preliminary data.</text>
</comment>
<evidence type="ECO:0000313" key="3">
    <source>
        <dbReference type="EMBL" id="CAF4344001.1"/>
    </source>
</evidence>
<feature type="non-terminal residue" evidence="3">
    <location>
        <position position="1"/>
    </location>
</feature>
<dbReference type="Proteomes" id="UP000663823">
    <property type="component" value="Unassembled WGS sequence"/>
</dbReference>
<protein>
    <recommendedName>
        <fullName evidence="5">NHL repeat containing protein</fullName>
    </recommendedName>
</protein>
<accession>A0A820KXN0</accession>
<dbReference type="InterPro" id="IPR001258">
    <property type="entry name" value="NHL_repeat"/>
</dbReference>
<feature type="repeat" description="NHL" evidence="2">
    <location>
        <begin position="79"/>
        <end position="116"/>
    </location>
</feature>
<dbReference type="InterPro" id="IPR011042">
    <property type="entry name" value="6-blade_b-propeller_TolB-like"/>
</dbReference>
<dbReference type="AlphaFoldDB" id="A0A820KXN0"/>
<evidence type="ECO:0008006" key="5">
    <source>
        <dbReference type="Google" id="ProtNLM"/>
    </source>
</evidence>
<organism evidence="3 4">
    <name type="scientific">Rotaria sordida</name>
    <dbReference type="NCBI Taxonomy" id="392033"/>
    <lineage>
        <taxon>Eukaryota</taxon>
        <taxon>Metazoa</taxon>
        <taxon>Spiralia</taxon>
        <taxon>Gnathifera</taxon>
        <taxon>Rotifera</taxon>
        <taxon>Eurotatoria</taxon>
        <taxon>Bdelloidea</taxon>
        <taxon>Philodinida</taxon>
        <taxon>Philodinidae</taxon>
        <taxon>Rotaria</taxon>
    </lineage>
</organism>
<name>A0A820KXN0_9BILA</name>
<dbReference type="SUPFAM" id="SSF101898">
    <property type="entry name" value="NHL repeat"/>
    <property type="match status" value="1"/>
</dbReference>
<keyword evidence="1" id="KW-0677">Repeat</keyword>
<reference evidence="3" key="1">
    <citation type="submission" date="2021-02" db="EMBL/GenBank/DDBJ databases">
        <authorList>
            <person name="Nowell W R."/>
        </authorList>
    </citation>
    <scope>NUCLEOTIDE SEQUENCE</scope>
</reference>
<dbReference type="EMBL" id="CAJOAX010061265">
    <property type="protein sequence ID" value="CAF4344001.1"/>
    <property type="molecule type" value="Genomic_DNA"/>
</dbReference>
<evidence type="ECO:0000256" key="2">
    <source>
        <dbReference type="PROSITE-ProRule" id="PRU00504"/>
    </source>
</evidence>
<sequence>MQIVSNSTVPCSIPSFYPSGVIVAGTSSTGSQPQQLNLPYELYVGLNDSVYVGDVGNDRIQLWLSGAILGITVAGGQGYGSNATQLDGARDVYVDSAYNLIVLDTGNRRIQQYNLLSG</sequence>
<dbReference type="Gene3D" id="2.120.10.30">
    <property type="entry name" value="TolB, C-terminal domain"/>
    <property type="match status" value="1"/>
</dbReference>